<dbReference type="InterPro" id="IPR036397">
    <property type="entry name" value="RNaseH_sf"/>
</dbReference>
<accession>A0A1I7GJN2</accession>
<feature type="domain" description="Integrase catalytic" evidence="2">
    <location>
        <begin position="34"/>
        <end position="146"/>
    </location>
</feature>
<evidence type="ECO:0000259" key="2">
    <source>
        <dbReference type="PROSITE" id="PS50994"/>
    </source>
</evidence>
<evidence type="ECO:0000256" key="1">
    <source>
        <dbReference type="SAM" id="MobiDB-lite"/>
    </source>
</evidence>
<protein>
    <submittedName>
        <fullName evidence="3">Integrase core domain-containing protein</fullName>
    </submittedName>
</protein>
<dbReference type="GO" id="GO:0015074">
    <property type="term" value="P:DNA integration"/>
    <property type="evidence" value="ECO:0007669"/>
    <property type="project" value="InterPro"/>
</dbReference>
<dbReference type="Proteomes" id="UP000183508">
    <property type="component" value="Unassembled WGS sequence"/>
</dbReference>
<evidence type="ECO:0000313" key="3">
    <source>
        <dbReference type="EMBL" id="SFU48654.1"/>
    </source>
</evidence>
<proteinExistence type="predicted"/>
<reference evidence="4" key="1">
    <citation type="submission" date="2016-10" db="EMBL/GenBank/DDBJ databases">
        <authorList>
            <person name="Varghese N."/>
        </authorList>
    </citation>
    <scope>NUCLEOTIDE SEQUENCE [LARGE SCALE GENOMIC DNA]</scope>
    <source>
        <strain evidence="4">DSM 17980</strain>
    </source>
</reference>
<dbReference type="AlphaFoldDB" id="A0A1I7GJN2"/>
<dbReference type="EMBL" id="FPBV01000002">
    <property type="protein sequence ID" value="SFU48654.1"/>
    <property type="molecule type" value="Genomic_DNA"/>
</dbReference>
<keyword evidence="4" id="KW-1185">Reference proteome</keyword>
<dbReference type="InterPro" id="IPR001584">
    <property type="entry name" value="Integrase_cat-core"/>
</dbReference>
<name>A0A1I7GJN2_9BACL</name>
<organism evidence="3 4">
    <name type="scientific">Alicyclobacillus macrosporangiidus</name>
    <dbReference type="NCBI Taxonomy" id="392015"/>
    <lineage>
        <taxon>Bacteria</taxon>
        <taxon>Bacillati</taxon>
        <taxon>Bacillota</taxon>
        <taxon>Bacilli</taxon>
        <taxon>Bacillales</taxon>
        <taxon>Alicyclobacillaceae</taxon>
        <taxon>Alicyclobacillus</taxon>
    </lineage>
</organism>
<sequence length="206" mass="23984">MEQTRRQACSIWETSLEAALRRILAAWPYDVWGIHSDNGSEFINNHLTRFAKARDLSFTRSRPYHKNDNAHVEQKNRFLMREIVGYERYDTPEHVSWLNTVYAWLDVYANACLPMRKVVRKTREGARVHKRYDIARTPLQRALESGVITEDRQQPWADWASSLNPLQLRRQLVTLLAQGPEGANVTPVPVPTPVWTTDQTRHSQAH</sequence>
<dbReference type="SUPFAM" id="SSF53098">
    <property type="entry name" value="Ribonuclease H-like"/>
    <property type="match status" value="1"/>
</dbReference>
<dbReference type="Gene3D" id="3.30.420.10">
    <property type="entry name" value="Ribonuclease H-like superfamily/Ribonuclease H"/>
    <property type="match status" value="1"/>
</dbReference>
<feature type="region of interest" description="Disordered" evidence="1">
    <location>
        <begin position="184"/>
        <end position="206"/>
    </location>
</feature>
<dbReference type="PROSITE" id="PS50994">
    <property type="entry name" value="INTEGRASE"/>
    <property type="match status" value="1"/>
</dbReference>
<dbReference type="InterPro" id="IPR012337">
    <property type="entry name" value="RNaseH-like_sf"/>
</dbReference>
<gene>
    <name evidence="3" type="ORF">SAMN05421543_102248</name>
</gene>
<dbReference type="GO" id="GO:0003676">
    <property type="term" value="F:nucleic acid binding"/>
    <property type="evidence" value="ECO:0007669"/>
    <property type="project" value="InterPro"/>
</dbReference>
<evidence type="ECO:0000313" key="4">
    <source>
        <dbReference type="Proteomes" id="UP000183508"/>
    </source>
</evidence>